<dbReference type="EMBL" id="GBXM01011801">
    <property type="protein sequence ID" value="JAH96776.1"/>
    <property type="molecule type" value="Transcribed_RNA"/>
</dbReference>
<protein>
    <submittedName>
        <fullName evidence="1">Uncharacterized protein</fullName>
    </submittedName>
</protein>
<accession>A0A0E9X2V1</accession>
<name>A0A0E9X2V1_ANGAN</name>
<evidence type="ECO:0000313" key="1">
    <source>
        <dbReference type="EMBL" id="JAH96776.1"/>
    </source>
</evidence>
<dbReference type="AlphaFoldDB" id="A0A0E9X2V1"/>
<reference evidence="1" key="1">
    <citation type="submission" date="2014-11" db="EMBL/GenBank/DDBJ databases">
        <authorList>
            <person name="Amaro Gonzalez C."/>
        </authorList>
    </citation>
    <scope>NUCLEOTIDE SEQUENCE</scope>
</reference>
<reference evidence="1" key="2">
    <citation type="journal article" date="2015" name="Fish Shellfish Immunol.">
        <title>Early steps in the European eel (Anguilla anguilla)-Vibrio vulnificus interaction in the gills: Role of the RtxA13 toxin.</title>
        <authorList>
            <person name="Callol A."/>
            <person name="Pajuelo D."/>
            <person name="Ebbesson L."/>
            <person name="Teles M."/>
            <person name="MacKenzie S."/>
            <person name="Amaro C."/>
        </authorList>
    </citation>
    <scope>NUCLEOTIDE SEQUENCE</scope>
</reference>
<organism evidence="1">
    <name type="scientific">Anguilla anguilla</name>
    <name type="common">European freshwater eel</name>
    <name type="synonym">Muraena anguilla</name>
    <dbReference type="NCBI Taxonomy" id="7936"/>
    <lineage>
        <taxon>Eukaryota</taxon>
        <taxon>Metazoa</taxon>
        <taxon>Chordata</taxon>
        <taxon>Craniata</taxon>
        <taxon>Vertebrata</taxon>
        <taxon>Euteleostomi</taxon>
        <taxon>Actinopterygii</taxon>
        <taxon>Neopterygii</taxon>
        <taxon>Teleostei</taxon>
        <taxon>Anguilliformes</taxon>
        <taxon>Anguillidae</taxon>
        <taxon>Anguilla</taxon>
    </lineage>
</organism>
<proteinExistence type="predicted"/>
<sequence length="60" mass="7090">MWFSNRLVFHRLILHRAKGCIQSNCSGICLYIKLHTCYSLYVLKKTFFSKISTTLPNFVF</sequence>